<accession>A0A0C2HIS3</accession>
<sequence>MGRRRHATNYYINQRPNFFPASLVYRQYLGAVEAVETDSIPTRIAVEHRTKQLLLIGPSVQCCYGSLHGGAAVDYGGKYKFSIFHKHGV</sequence>
<keyword evidence="2" id="KW-1185">Reference proteome</keyword>
<gene>
    <name evidence="1" type="ORF">ANCDUO_00171</name>
</gene>
<name>A0A0C2HIS3_9BILA</name>
<dbReference type="Proteomes" id="UP000054047">
    <property type="component" value="Unassembled WGS sequence"/>
</dbReference>
<protein>
    <submittedName>
        <fullName evidence="1">Uncharacterized protein</fullName>
    </submittedName>
</protein>
<organism evidence="1 2">
    <name type="scientific">Ancylostoma duodenale</name>
    <dbReference type="NCBI Taxonomy" id="51022"/>
    <lineage>
        <taxon>Eukaryota</taxon>
        <taxon>Metazoa</taxon>
        <taxon>Ecdysozoa</taxon>
        <taxon>Nematoda</taxon>
        <taxon>Chromadorea</taxon>
        <taxon>Rhabditida</taxon>
        <taxon>Rhabditina</taxon>
        <taxon>Rhabditomorpha</taxon>
        <taxon>Strongyloidea</taxon>
        <taxon>Ancylostomatidae</taxon>
        <taxon>Ancylostomatinae</taxon>
        <taxon>Ancylostoma</taxon>
    </lineage>
</organism>
<proteinExistence type="predicted"/>
<evidence type="ECO:0000313" key="1">
    <source>
        <dbReference type="EMBL" id="KIH69486.1"/>
    </source>
</evidence>
<evidence type="ECO:0000313" key="2">
    <source>
        <dbReference type="Proteomes" id="UP000054047"/>
    </source>
</evidence>
<dbReference type="AlphaFoldDB" id="A0A0C2HIS3"/>
<dbReference type="EMBL" id="KN726148">
    <property type="protein sequence ID" value="KIH69486.1"/>
    <property type="molecule type" value="Genomic_DNA"/>
</dbReference>
<reference evidence="1 2" key="1">
    <citation type="submission" date="2013-12" db="EMBL/GenBank/DDBJ databases">
        <title>Draft genome of the parsitic nematode Ancylostoma duodenale.</title>
        <authorList>
            <person name="Mitreva M."/>
        </authorList>
    </citation>
    <scope>NUCLEOTIDE SEQUENCE [LARGE SCALE GENOMIC DNA]</scope>
    <source>
        <strain evidence="1 2">Zhejiang</strain>
    </source>
</reference>